<dbReference type="Proteomes" id="UP000187465">
    <property type="component" value="Unassembled WGS sequence"/>
</dbReference>
<dbReference type="Gene3D" id="3.90.1150.10">
    <property type="entry name" value="Aspartate Aminotransferase, domain 1"/>
    <property type="match status" value="1"/>
</dbReference>
<gene>
    <name evidence="9" type="ORF">BJP51_20225</name>
</gene>
<feature type="modified residue" description="N6-(pyridoxal phosphate)lysine" evidence="7">
    <location>
        <position position="197"/>
    </location>
</feature>
<evidence type="ECO:0000256" key="2">
    <source>
        <dbReference type="ARBA" id="ARBA00022576"/>
    </source>
</evidence>
<dbReference type="RefSeq" id="WP_036688235.1">
    <property type="nucleotide sequence ID" value="NZ_MKQP01000025.1"/>
</dbReference>
<dbReference type="PANTHER" id="PTHR30244">
    <property type="entry name" value="TRANSAMINASE"/>
    <property type="match status" value="1"/>
</dbReference>
<name>A0A1R0X769_9BACL</name>
<proteinExistence type="inferred from homology"/>
<evidence type="ECO:0000256" key="4">
    <source>
        <dbReference type="ARBA" id="ARBA00022898"/>
    </source>
</evidence>
<dbReference type="GO" id="GO:0030170">
    <property type="term" value="F:pyridoxal phosphate binding"/>
    <property type="evidence" value="ECO:0007669"/>
    <property type="project" value="TreeGrafter"/>
</dbReference>
<evidence type="ECO:0000256" key="7">
    <source>
        <dbReference type="PIRSR" id="PIRSR000390-2"/>
    </source>
</evidence>
<dbReference type="InterPro" id="IPR015421">
    <property type="entry name" value="PyrdxlP-dep_Trfase_major"/>
</dbReference>
<evidence type="ECO:0000256" key="1">
    <source>
        <dbReference type="ARBA" id="ARBA00001933"/>
    </source>
</evidence>
<evidence type="ECO:0000256" key="3">
    <source>
        <dbReference type="ARBA" id="ARBA00022679"/>
    </source>
</evidence>
<keyword evidence="2 9" id="KW-0032">Aminotransferase</keyword>
<evidence type="ECO:0000256" key="6">
    <source>
        <dbReference type="PIRSR" id="PIRSR000390-1"/>
    </source>
</evidence>
<dbReference type="AlphaFoldDB" id="A0A1R0X769"/>
<evidence type="ECO:0000256" key="5">
    <source>
        <dbReference type="ARBA" id="ARBA00037999"/>
    </source>
</evidence>
<evidence type="ECO:0000256" key="8">
    <source>
        <dbReference type="RuleBase" id="RU004508"/>
    </source>
</evidence>
<dbReference type="Pfam" id="PF01041">
    <property type="entry name" value="DegT_DnrJ_EryC1"/>
    <property type="match status" value="1"/>
</dbReference>
<dbReference type="InterPro" id="IPR000653">
    <property type="entry name" value="DegT/StrS_aminotransferase"/>
</dbReference>
<comment type="caution">
    <text evidence="9">The sequence shown here is derived from an EMBL/GenBank/DDBJ whole genome shotgun (WGS) entry which is preliminary data.</text>
</comment>
<dbReference type="GO" id="GO:0008483">
    <property type="term" value="F:transaminase activity"/>
    <property type="evidence" value="ECO:0007669"/>
    <property type="project" value="UniProtKB-KW"/>
</dbReference>
<comment type="cofactor">
    <cofactor evidence="1">
        <name>pyridoxal 5'-phosphate</name>
        <dbReference type="ChEBI" id="CHEBI:597326"/>
    </cofactor>
</comment>
<dbReference type="PIRSF" id="PIRSF000390">
    <property type="entry name" value="PLP_StrS"/>
    <property type="match status" value="1"/>
</dbReference>
<dbReference type="PANTHER" id="PTHR30244:SF34">
    <property type="entry name" value="DTDP-4-AMINO-4,6-DIDEOXYGALACTOSE TRANSAMINASE"/>
    <property type="match status" value="1"/>
</dbReference>
<keyword evidence="3 9" id="KW-0808">Transferase</keyword>
<organism evidence="9 10">
    <name type="scientific">Paenibacillus odorifer</name>
    <dbReference type="NCBI Taxonomy" id="189426"/>
    <lineage>
        <taxon>Bacteria</taxon>
        <taxon>Bacillati</taxon>
        <taxon>Bacillota</taxon>
        <taxon>Bacilli</taxon>
        <taxon>Bacillales</taxon>
        <taxon>Paenibacillaceae</taxon>
        <taxon>Paenibacillus</taxon>
    </lineage>
</organism>
<dbReference type="CDD" id="cd00616">
    <property type="entry name" value="AHBA_syn"/>
    <property type="match status" value="1"/>
</dbReference>
<evidence type="ECO:0000313" key="9">
    <source>
        <dbReference type="EMBL" id="OMD30389.1"/>
    </source>
</evidence>
<feature type="active site" description="Proton acceptor" evidence="6">
    <location>
        <position position="197"/>
    </location>
</feature>
<evidence type="ECO:0000313" key="10">
    <source>
        <dbReference type="Proteomes" id="UP000187465"/>
    </source>
</evidence>
<dbReference type="GO" id="GO:0000271">
    <property type="term" value="P:polysaccharide biosynthetic process"/>
    <property type="evidence" value="ECO:0007669"/>
    <property type="project" value="TreeGrafter"/>
</dbReference>
<dbReference type="Gene3D" id="3.40.640.10">
    <property type="entry name" value="Type I PLP-dependent aspartate aminotransferase-like (Major domain)"/>
    <property type="match status" value="1"/>
</dbReference>
<dbReference type="InterPro" id="IPR015424">
    <property type="entry name" value="PyrdxlP-dep_Trfase"/>
</dbReference>
<protein>
    <submittedName>
        <fullName evidence="9">Pyridoxal phosphate-dependent aminotransferase</fullName>
    </submittedName>
</protein>
<dbReference type="FunFam" id="3.40.640.10:FF:000090">
    <property type="entry name" value="Pyridoxal phosphate-dependent aminotransferase"/>
    <property type="match status" value="1"/>
</dbReference>
<dbReference type="SUPFAM" id="SSF53383">
    <property type="entry name" value="PLP-dependent transferases"/>
    <property type="match status" value="1"/>
</dbReference>
<keyword evidence="4 7" id="KW-0663">Pyridoxal phosphate</keyword>
<dbReference type="EMBL" id="MKQP01000025">
    <property type="protein sequence ID" value="OMD30389.1"/>
    <property type="molecule type" value="Genomic_DNA"/>
</dbReference>
<dbReference type="InterPro" id="IPR015422">
    <property type="entry name" value="PyrdxlP-dep_Trfase_small"/>
</dbReference>
<reference evidence="9 10" key="1">
    <citation type="submission" date="2016-10" db="EMBL/GenBank/DDBJ databases">
        <title>Paenibacillus species isolates.</title>
        <authorList>
            <person name="Beno S.M."/>
        </authorList>
    </citation>
    <scope>NUCLEOTIDE SEQUENCE [LARGE SCALE GENOMIC DNA]</scope>
    <source>
        <strain evidence="9 10">FSL H7-0604</strain>
    </source>
</reference>
<comment type="similarity">
    <text evidence="5 8">Belongs to the DegT/DnrJ/EryC1 family.</text>
</comment>
<sequence length="388" mass="43069">MSIRQTSILPRILLSPPHISGREQVYMEEAIHSGWIAPIGPQVDAFEREMAAYTGSKGALALSSGTAAIHLALRLAGVTQGDYVICSTLTFVASANPILYLGATPVFVDSEPETWNMCPLAFQRACQDLNDKGLLPKAAVVVNLYGQSADMEPIVEIADRYGITLIEDAAESLGAFYQGKASGTWGQFGIYSFNGNKIITTSGGGMLVSDDTEALKQARFWSTQARDTAPHYQHSEMGYNYRLSNLLAAIGRGQLELLEERVERRRSIGRRYRERLGSIPGLHFMPEARNCRSTHWLSALTIDEEVAGFSSRQLLSCLEQHNIEARPVWKPLHLQPLFESNYYYPYSEEYSVSDNLFSTGVCLPSGSSLSDEDLERVIYAIETCNQYR</sequence>
<accession>A0A1R0X769</accession>